<accession>A0A4R5KXN5</accession>
<dbReference type="GO" id="GO:0005829">
    <property type="term" value="C:cytosol"/>
    <property type="evidence" value="ECO:0007669"/>
    <property type="project" value="UniProtKB-ARBA"/>
</dbReference>
<dbReference type="EMBL" id="SMRT01000001">
    <property type="protein sequence ID" value="TDG00832.1"/>
    <property type="molecule type" value="Genomic_DNA"/>
</dbReference>
<reference evidence="4 5" key="1">
    <citation type="submission" date="2019-03" db="EMBL/GenBank/DDBJ databases">
        <title>This is whole genome sequence of Paenibacillus sp MS74 strain.</title>
        <authorList>
            <person name="Trinh H.N."/>
        </authorList>
    </citation>
    <scope>NUCLEOTIDE SEQUENCE [LARGE SCALE GENOMIC DNA]</scope>
    <source>
        <strain evidence="4 5">MS74</strain>
    </source>
</reference>
<dbReference type="SUPFAM" id="SSF51430">
    <property type="entry name" value="NAD(P)-linked oxidoreductase"/>
    <property type="match status" value="1"/>
</dbReference>
<protein>
    <submittedName>
        <fullName evidence="4">Aldo/keto reductase</fullName>
    </submittedName>
</protein>
<organism evidence="4 5">
    <name type="scientific">Paenibacillus piri</name>
    <dbReference type="NCBI Taxonomy" id="2547395"/>
    <lineage>
        <taxon>Bacteria</taxon>
        <taxon>Bacillati</taxon>
        <taxon>Bacillota</taxon>
        <taxon>Bacilli</taxon>
        <taxon>Bacillales</taxon>
        <taxon>Paenibacillaceae</taxon>
        <taxon>Paenibacillus</taxon>
    </lineage>
</organism>
<dbReference type="AlphaFoldDB" id="A0A4R5KXN5"/>
<dbReference type="Gene3D" id="3.20.20.100">
    <property type="entry name" value="NADP-dependent oxidoreductase domain"/>
    <property type="match status" value="1"/>
</dbReference>
<evidence type="ECO:0000259" key="3">
    <source>
        <dbReference type="Pfam" id="PF00248"/>
    </source>
</evidence>
<dbReference type="InterPro" id="IPR050523">
    <property type="entry name" value="AKR_Detox_Biosynth"/>
</dbReference>
<keyword evidence="1" id="KW-0560">Oxidoreductase</keyword>
<dbReference type="RefSeq" id="WP_133225542.1">
    <property type="nucleotide sequence ID" value="NZ_SMRT01000001.1"/>
</dbReference>
<evidence type="ECO:0000256" key="1">
    <source>
        <dbReference type="ARBA" id="ARBA00023002"/>
    </source>
</evidence>
<dbReference type="FunFam" id="3.20.20.100:FF:000004">
    <property type="entry name" value="Oxidoreductase, aldo/keto reductase"/>
    <property type="match status" value="1"/>
</dbReference>
<name>A0A4R5KXN5_9BACL</name>
<sequence length="361" mass="38766">MTIALRRLGRTGLKVSEVSLGTMAFGRWIDQRHSAEVLDAALDAGITLIDTADVYGKGTDNQNPLESGQSETILGNLLGPRRSRIILATKVHGRVGVEANDAGQSRYHIIRAVENSLKRLKTDYIDLYQVHRFDENTPLEETLRALDDLVRQGKVRYLGASNYAAWQIAKAHGLSAVLNLHRFESVQPEYSIIARGIERELLPFAASEGVGVIVYSPLGRGLLTGKYRFGETPPAGTRGAAGEQRLKPLLAEERNFQIVEGLKGIAERKGWSLAQLALTWVVSRSHVTSAILGASNPNQVAESLQHVGEKLSAEELAEIDAITNGASGTDGGDSGPRQAEAVNGASSSASAQRETAAASPN</sequence>
<dbReference type="InterPro" id="IPR023210">
    <property type="entry name" value="NADP_OxRdtase_dom"/>
</dbReference>
<dbReference type="Proteomes" id="UP000295636">
    <property type="component" value="Unassembled WGS sequence"/>
</dbReference>
<evidence type="ECO:0000256" key="2">
    <source>
        <dbReference type="SAM" id="MobiDB-lite"/>
    </source>
</evidence>
<dbReference type="Pfam" id="PF00248">
    <property type="entry name" value="Aldo_ket_red"/>
    <property type="match status" value="1"/>
</dbReference>
<dbReference type="OrthoDB" id="9773828at2"/>
<feature type="region of interest" description="Disordered" evidence="2">
    <location>
        <begin position="323"/>
        <end position="361"/>
    </location>
</feature>
<dbReference type="InterPro" id="IPR036812">
    <property type="entry name" value="NAD(P)_OxRdtase_dom_sf"/>
</dbReference>
<proteinExistence type="predicted"/>
<dbReference type="GO" id="GO:0016491">
    <property type="term" value="F:oxidoreductase activity"/>
    <property type="evidence" value="ECO:0007669"/>
    <property type="project" value="UniProtKB-KW"/>
</dbReference>
<feature type="compositionally biased region" description="Polar residues" evidence="2">
    <location>
        <begin position="344"/>
        <end position="361"/>
    </location>
</feature>
<gene>
    <name evidence="4" type="ORF">E1757_04240</name>
</gene>
<feature type="domain" description="NADP-dependent oxidoreductase" evidence="3">
    <location>
        <begin position="18"/>
        <end position="322"/>
    </location>
</feature>
<dbReference type="PANTHER" id="PTHR43364">
    <property type="entry name" value="NADH-SPECIFIC METHYLGLYOXAL REDUCTASE-RELATED"/>
    <property type="match status" value="1"/>
</dbReference>
<dbReference type="PANTHER" id="PTHR43364:SF4">
    <property type="entry name" value="NAD(P)-LINKED OXIDOREDUCTASE SUPERFAMILY PROTEIN"/>
    <property type="match status" value="1"/>
</dbReference>
<comment type="caution">
    <text evidence="4">The sequence shown here is derived from an EMBL/GenBank/DDBJ whole genome shotgun (WGS) entry which is preliminary data.</text>
</comment>
<keyword evidence="5" id="KW-1185">Reference proteome</keyword>
<evidence type="ECO:0000313" key="5">
    <source>
        <dbReference type="Proteomes" id="UP000295636"/>
    </source>
</evidence>
<evidence type="ECO:0000313" key="4">
    <source>
        <dbReference type="EMBL" id="TDG00832.1"/>
    </source>
</evidence>